<protein>
    <recommendedName>
        <fullName evidence="4">TRL-like family protein</fullName>
    </recommendedName>
</protein>
<sequence>MKYILLSIISLALFTNCTTAPMPGILFTSTTQHSTVDSNGNALTSAKVEKSGKSCSFTSIFLYSLFYGAGQSISDAAKNGNIKKIAVVDRDTTIILPGLFTLDCVVVWGE</sequence>
<dbReference type="Pfam" id="PF13146">
    <property type="entry name" value="TRL"/>
    <property type="match status" value="1"/>
</dbReference>
<proteinExistence type="predicted"/>
<dbReference type="EMBL" id="RQHF01000028">
    <property type="protein sequence ID" value="TGM52244.1"/>
    <property type="molecule type" value="Genomic_DNA"/>
</dbReference>
<comment type="caution">
    <text evidence="2">The sequence shown here is derived from an EMBL/GenBank/DDBJ whole genome shotgun (WGS) entry which is preliminary data.</text>
</comment>
<dbReference type="RefSeq" id="WP_135659163.1">
    <property type="nucleotide sequence ID" value="NZ_RQHF01000028.1"/>
</dbReference>
<name>A0ABY2NMA2_9LEPT</name>
<organism evidence="2 3">
    <name type="scientific">Leptospira vanthielii</name>
    <dbReference type="NCBI Taxonomy" id="293085"/>
    <lineage>
        <taxon>Bacteria</taxon>
        <taxon>Pseudomonadati</taxon>
        <taxon>Spirochaetota</taxon>
        <taxon>Spirochaetia</taxon>
        <taxon>Leptospirales</taxon>
        <taxon>Leptospiraceae</taxon>
        <taxon>Leptospira</taxon>
    </lineage>
</organism>
<reference evidence="3" key="1">
    <citation type="journal article" date="2019" name="PLoS Negl. Trop. Dis.">
        <title>Revisiting the worldwide diversity of Leptospira species in the environment.</title>
        <authorList>
            <person name="Vincent A.T."/>
            <person name="Schiettekatte O."/>
            <person name="Bourhy P."/>
            <person name="Veyrier F.J."/>
            <person name="Picardeau M."/>
        </authorList>
    </citation>
    <scope>NUCLEOTIDE SEQUENCE [LARGE SCALE GENOMIC DNA]</scope>
    <source>
        <strain evidence="3">201601955</strain>
    </source>
</reference>
<evidence type="ECO:0008006" key="4">
    <source>
        <dbReference type="Google" id="ProtNLM"/>
    </source>
</evidence>
<gene>
    <name evidence="2" type="ORF">EHQ95_11270</name>
</gene>
<accession>A0ABY2NMA2</accession>
<evidence type="ECO:0000313" key="3">
    <source>
        <dbReference type="Proteomes" id="UP000298112"/>
    </source>
</evidence>
<feature type="signal peptide" evidence="1">
    <location>
        <begin position="1"/>
        <end position="20"/>
    </location>
</feature>
<dbReference type="Proteomes" id="UP000298112">
    <property type="component" value="Unassembled WGS sequence"/>
</dbReference>
<keyword evidence="1" id="KW-0732">Signal</keyword>
<evidence type="ECO:0000313" key="2">
    <source>
        <dbReference type="EMBL" id="TGM52244.1"/>
    </source>
</evidence>
<keyword evidence="3" id="KW-1185">Reference proteome</keyword>
<evidence type="ECO:0000256" key="1">
    <source>
        <dbReference type="SAM" id="SignalP"/>
    </source>
</evidence>
<dbReference type="InterPro" id="IPR025113">
    <property type="entry name" value="TRL-like"/>
</dbReference>
<feature type="chain" id="PRO_5045738847" description="TRL-like family protein" evidence="1">
    <location>
        <begin position="21"/>
        <end position="110"/>
    </location>
</feature>